<reference evidence="1" key="2">
    <citation type="submission" date="2021-10" db="EMBL/GenBank/DDBJ databases">
        <title>Phylogenomics reveals ancestral predisposition of the termite-cultivated fungus Termitomyces towards a domesticated lifestyle.</title>
        <authorList>
            <person name="Auxier B."/>
            <person name="Grum-Grzhimaylo A."/>
            <person name="Cardenas M.E."/>
            <person name="Lodge J.D."/>
            <person name="Laessoe T."/>
            <person name="Pedersen O."/>
            <person name="Smith M.E."/>
            <person name="Kuyper T.W."/>
            <person name="Franco-Molano E.A."/>
            <person name="Baroni T.J."/>
            <person name="Aanen D.K."/>
        </authorList>
    </citation>
    <scope>NUCLEOTIDE SEQUENCE</scope>
    <source>
        <strain evidence="1">D49</strain>
    </source>
</reference>
<dbReference type="OrthoDB" id="3366231at2759"/>
<name>A0A9P7FLM7_9AGAR</name>
<comment type="caution">
    <text evidence="1">The sequence shown here is derived from an EMBL/GenBank/DDBJ whole genome shotgun (WGS) entry which is preliminary data.</text>
</comment>
<proteinExistence type="predicted"/>
<gene>
    <name evidence="1" type="ORF">H0H81_011668</name>
</gene>
<organism evidence="1 2">
    <name type="scientific">Sphagnurus paluster</name>
    <dbReference type="NCBI Taxonomy" id="117069"/>
    <lineage>
        <taxon>Eukaryota</taxon>
        <taxon>Fungi</taxon>
        <taxon>Dikarya</taxon>
        <taxon>Basidiomycota</taxon>
        <taxon>Agaricomycotina</taxon>
        <taxon>Agaricomycetes</taxon>
        <taxon>Agaricomycetidae</taxon>
        <taxon>Agaricales</taxon>
        <taxon>Tricholomatineae</taxon>
        <taxon>Lyophyllaceae</taxon>
        <taxon>Sphagnurus</taxon>
    </lineage>
</organism>
<feature type="non-terminal residue" evidence="1">
    <location>
        <position position="72"/>
    </location>
</feature>
<evidence type="ECO:0000313" key="2">
    <source>
        <dbReference type="Proteomes" id="UP000717328"/>
    </source>
</evidence>
<reference evidence="1" key="1">
    <citation type="submission" date="2021-02" db="EMBL/GenBank/DDBJ databases">
        <authorList>
            <person name="Nieuwenhuis M."/>
            <person name="Van De Peppel L.J.J."/>
        </authorList>
    </citation>
    <scope>NUCLEOTIDE SEQUENCE</scope>
    <source>
        <strain evidence="1">D49</strain>
    </source>
</reference>
<keyword evidence="2" id="KW-1185">Reference proteome</keyword>
<dbReference type="EMBL" id="JABCKI010009743">
    <property type="protein sequence ID" value="KAG5633050.1"/>
    <property type="molecule type" value="Genomic_DNA"/>
</dbReference>
<protein>
    <submittedName>
        <fullName evidence="1">Uncharacterized protein</fullName>
    </submittedName>
</protein>
<evidence type="ECO:0000313" key="1">
    <source>
        <dbReference type="EMBL" id="KAG5633050.1"/>
    </source>
</evidence>
<accession>A0A9P7FLM7</accession>
<sequence>MEFGKCQDEIKLYLDARYVSQCEAFWRINAYEMHAITPTVVRLSIHLPNQQSVTWNEDGINPLEEIIANASS</sequence>
<dbReference type="AlphaFoldDB" id="A0A9P7FLM7"/>
<dbReference type="Proteomes" id="UP000717328">
    <property type="component" value="Unassembled WGS sequence"/>
</dbReference>